<proteinExistence type="predicted"/>
<dbReference type="EMBL" id="UINC01050807">
    <property type="protein sequence ID" value="SVB64217.1"/>
    <property type="molecule type" value="Genomic_DNA"/>
</dbReference>
<evidence type="ECO:0008006" key="2">
    <source>
        <dbReference type="Google" id="ProtNLM"/>
    </source>
</evidence>
<dbReference type="PANTHER" id="PTHR43293:SF3">
    <property type="entry name" value="CHOLESTEROL RING-CLEAVING HYDROLASE IPDB SUBUNIT"/>
    <property type="match status" value="1"/>
</dbReference>
<accession>A0A382FQ30</accession>
<dbReference type="Pfam" id="PF01144">
    <property type="entry name" value="CoA_trans"/>
    <property type="match status" value="1"/>
</dbReference>
<dbReference type="InterPro" id="IPR037171">
    <property type="entry name" value="NagB/RpiA_transferase-like"/>
</dbReference>
<dbReference type="AlphaFoldDB" id="A0A382FQ30"/>
<dbReference type="InterPro" id="IPR004165">
    <property type="entry name" value="CoA_trans_fam_I"/>
</dbReference>
<feature type="non-terminal residue" evidence="1">
    <location>
        <position position="212"/>
    </location>
</feature>
<evidence type="ECO:0000313" key="1">
    <source>
        <dbReference type="EMBL" id="SVB64217.1"/>
    </source>
</evidence>
<gene>
    <name evidence="1" type="ORF">METZ01_LOCUS217071</name>
</gene>
<reference evidence="1" key="1">
    <citation type="submission" date="2018-05" db="EMBL/GenBank/DDBJ databases">
        <authorList>
            <person name="Lanie J.A."/>
            <person name="Ng W.-L."/>
            <person name="Kazmierczak K.M."/>
            <person name="Andrzejewski T.M."/>
            <person name="Davidsen T.M."/>
            <person name="Wayne K.J."/>
            <person name="Tettelin H."/>
            <person name="Glass J.I."/>
            <person name="Rusch D."/>
            <person name="Podicherti R."/>
            <person name="Tsui H.-C.T."/>
            <person name="Winkler M.E."/>
        </authorList>
    </citation>
    <scope>NUCLEOTIDE SEQUENCE</scope>
</reference>
<organism evidence="1">
    <name type="scientific">marine metagenome</name>
    <dbReference type="NCBI Taxonomy" id="408172"/>
    <lineage>
        <taxon>unclassified sequences</taxon>
        <taxon>metagenomes</taxon>
        <taxon>ecological metagenomes</taxon>
    </lineage>
</organism>
<dbReference type="Gene3D" id="3.40.1080.10">
    <property type="entry name" value="Glutaconate Coenzyme A-transferase"/>
    <property type="match status" value="1"/>
</dbReference>
<dbReference type="GO" id="GO:0008410">
    <property type="term" value="F:CoA-transferase activity"/>
    <property type="evidence" value="ECO:0007669"/>
    <property type="project" value="InterPro"/>
</dbReference>
<dbReference type="SUPFAM" id="SSF100950">
    <property type="entry name" value="NagB/RpiA/CoA transferase-like"/>
    <property type="match status" value="1"/>
</dbReference>
<name>A0A382FQ30_9ZZZZ</name>
<sequence length="212" mass="22472">MSHDYSTQELMIIAAARQIADGERIFVGMRLPITAYGVARLTHAPNAVGLFESGVARYEPADGMLYTMCDGPNQLGAAWTTGLIQIMGLLSGGRVHAGFIGGAEVDKYGNINTSYIGDLDNPKVKLPGSGGAPDIASMAERLIIIINHQKHRLVEKVDFITSPGYLDGGDARKKAGLPGAGPAVIITDRAILRPYGPNNEFHLASVHPGHTA</sequence>
<dbReference type="SMART" id="SM00882">
    <property type="entry name" value="CoA_trans"/>
    <property type="match status" value="1"/>
</dbReference>
<protein>
    <recommendedName>
        <fullName evidence="2">CoA-transferase</fullName>
    </recommendedName>
</protein>
<dbReference type="PANTHER" id="PTHR43293">
    <property type="entry name" value="ACETATE COA-TRANSFERASE YDIF"/>
    <property type="match status" value="1"/>
</dbReference>